<comment type="caution">
    <text evidence="5">The sequence shown here is derived from an EMBL/GenBank/DDBJ whole genome shotgun (WGS) entry which is preliminary data.</text>
</comment>
<dbReference type="PANTHER" id="PTHR30154:SF34">
    <property type="entry name" value="TRANSCRIPTIONAL REGULATOR AZLB"/>
    <property type="match status" value="1"/>
</dbReference>
<name>A0A347ZQG6_9CHLR</name>
<dbReference type="Proteomes" id="UP000256388">
    <property type="component" value="Unassembled WGS sequence"/>
</dbReference>
<dbReference type="SMART" id="SM00344">
    <property type="entry name" value="HTH_ASNC"/>
    <property type="match status" value="1"/>
</dbReference>
<keyword evidence="1" id="KW-0805">Transcription regulation</keyword>
<sequence>MTELDDLDYQILKVLMKDGQITNVDLSKLLGTSVNTVRNRIQRMIDNNVLRIVGITNPLLIGFDVHVIMGVDVEFNHLASAAKGFAEINAVRYVAYASGEHNLVVMAFFQNMEQYFHFLMEQVAKMEGILSIKVMFVGDEIKRNYDYVAHIEEIKQLNQSKELPNDH</sequence>
<evidence type="ECO:0000256" key="1">
    <source>
        <dbReference type="ARBA" id="ARBA00023015"/>
    </source>
</evidence>
<keyword evidence="2" id="KW-0238">DNA-binding</keyword>
<evidence type="ECO:0000256" key="2">
    <source>
        <dbReference type="ARBA" id="ARBA00023125"/>
    </source>
</evidence>
<protein>
    <submittedName>
        <fullName evidence="5">Lrp/AsnC family transcriptional regulator for asnA, asnC and gidA</fullName>
    </submittedName>
</protein>
<dbReference type="PANTHER" id="PTHR30154">
    <property type="entry name" value="LEUCINE-RESPONSIVE REGULATORY PROTEIN"/>
    <property type="match status" value="1"/>
</dbReference>
<dbReference type="Pfam" id="PF01037">
    <property type="entry name" value="AsnC_trans_reg"/>
    <property type="match status" value="1"/>
</dbReference>
<dbReference type="SUPFAM" id="SSF46785">
    <property type="entry name" value="Winged helix' DNA-binding domain"/>
    <property type="match status" value="1"/>
</dbReference>
<dbReference type="OrthoDB" id="529868at2"/>
<dbReference type="PROSITE" id="PS50956">
    <property type="entry name" value="HTH_ASNC_2"/>
    <property type="match status" value="1"/>
</dbReference>
<dbReference type="Gene3D" id="3.30.70.920">
    <property type="match status" value="1"/>
</dbReference>
<organism evidence="5 6">
    <name type="scientific">Pelolinea submarina</name>
    <dbReference type="NCBI Taxonomy" id="913107"/>
    <lineage>
        <taxon>Bacteria</taxon>
        <taxon>Bacillati</taxon>
        <taxon>Chloroflexota</taxon>
        <taxon>Anaerolineae</taxon>
        <taxon>Anaerolineales</taxon>
        <taxon>Anaerolineaceae</taxon>
        <taxon>Pelolinea</taxon>
    </lineage>
</organism>
<dbReference type="AlphaFoldDB" id="A0A347ZQG6"/>
<dbReference type="Pfam" id="PF13412">
    <property type="entry name" value="HTH_24"/>
    <property type="match status" value="1"/>
</dbReference>
<dbReference type="Gene3D" id="1.10.10.10">
    <property type="entry name" value="Winged helix-like DNA-binding domain superfamily/Winged helix DNA-binding domain"/>
    <property type="match status" value="1"/>
</dbReference>
<dbReference type="SUPFAM" id="SSF54909">
    <property type="entry name" value="Dimeric alpha+beta barrel"/>
    <property type="match status" value="1"/>
</dbReference>
<dbReference type="InterPro" id="IPR019888">
    <property type="entry name" value="Tscrpt_reg_AsnC-like"/>
</dbReference>
<dbReference type="GO" id="GO:0043565">
    <property type="term" value="F:sequence-specific DNA binding"/>
    <property type="evidence" value="ECO:0007669"/>
    <property type="project" value="InterPro"/>
</dbReference>
<evidence type="ECO:0000256" key="3">
    <source>
        <dbReference type="ARBA" id="ARBA00023163"/>
    </source>
</evidence>
<dbReference type="InterPro" id="IPR036390">
    <property type="entry name" value="WH_DNA-bd_sf"/>
</dbReference>
<dbReference type="InterPro" id="IPR036388">
    <property type="entry name" value="WH-like_DNA-bd_sf"/>
</dbReference>
<accession>A0A347ZQG6</accession>
<feature type="domain" description="HTH asnC-type" evidence="4">
    <location>
        <begin position="4"/>
        <end position="64"/>
    </location>
</feature>
<dbReference type="RefSeq" id="WP_116225826.1">
    <property type="nucleotide sequence ID" value="NZ_AP018437.1"/>
</dbReference>
<keyword evidence="3" id="KW-0804">Transcription</keyword>
<keyword evidence="6" id="KW-1185">Reference proteome</keyword>
<evidence type="ECO:0000313" key="6">
    <source>
        <dbReference type="Proteomes" id="UP000256388"/>
    </source>
</evidence>
<dbReference type="GO" id="GO:0043200">
    <property type="term" value="P:response to amino acid"/>
    <property type="evidence" value="ECO:0007669"/>
    <property type="project" value="TreeGrafter"/>
</dbReference>
<reference evidence="5 6" key="1">
    <citation type="submission" date="2018-08" db="EMBL/GenBank/DDBJ databases">
        <title>Genomic Encyclopedia of Type Strains, Phase IV (KMG-IV): sequencing the most valuable type-strain genomes for metagenomic binning, comparative biology and taxonomic classification.</title>
        <authorList>
            <person name="Goeker M."/>
        </authorList>
    </citation>
    <scope>NUCLEOTIDE SEQUENCE [LARGE SCALE GENOMIC DNA]</scope>
    <source>
        <strain evidence="5 6">DSM 23923</strain>
    </source>
</reference>
<evidence type="ECO:0000313" key="5">
    <source>
        <dbReference type="EMBL" id="REG06123.1"/>
    </source>
</evidence>
<dbReference type="InterPro" id="IPR019887">
    <property type="entry name" value="Tscrpt_reg_AsnC/Lrp_C"/>
</dbReference>
<gene>
    <name evidence="5" type="ORF">DFR64_2553</name>
</gene>
<proteinExistence type="predicted"/>
<dbReference type="GO" id="GO:0005829">
    <property type="term" value="C:cytosol"/>
    <property type="evidence" value="ECO:0007669"/>
    <property type="project" value="TreeGrafter"/>
</dbReference>
<dbReference type="InterPro" id="IPR000485">
    <property type="entry name" value="AsnC-type_HTH_dom"/>
</dbReference>
<dbReference type="EMBL" id="QUMS01000004">
    <property type="protein sequence ID" value="REG06123.1"/>
    <property type="molecule type" value="Genomic_DNA"/>
</dbReference>
<dbReference type="InterPro" id="IPR011008">
    <property type="entry name" value="Dimeric_a/b-barrel"/>
</dbReference>
<dbReference type="PRINTS" id="PR00033">
    <property type="entry name" value="HTHASNC"/>
</dbReference>
<evidence type="ECO:0000259" key="4">
    <source>
        <dbReference type="PROSITE" id="PS50956"/>
    </source>
</evidence>